<dbReference type="Proteomes" id="UP001558632">
    <property type="component" value="Unassembled WGS sequence"/>
</dbReference>
<dbReference type="SUPFAM" id="SSF48371">
    <property type="entry name" value="ARM repeat"/>
    <property type="match status" value="1"/>
</dbReference>
<keyword evidence="1" id="KW-0436">Ligase</keyword>
<dbReference type="GO" id="GO:0016874">
    <property type="term" value="F:ligase activity"/>
    <property type="evidence" value="ECO:0007669"/>
    <property type="project" value="UniProtKB-KW"/>
</dbReference>
<comment type="caution">
    <text evidence="1">The sequence shown here is derived from an EMBL/GenBank/DDBJ whole genome shotgun (WGS) entry which is preliminary data.</text>
</comment>
<keyword evidence="2" id="KW-1185">Reference proteome</keyword>
<organism evidence="1 2">
    <name type="scientific">Trichinella spiralis</name>
    <name type="common">Trichina worm</name>
    <dbReference type="NCBI Taxonomy" id="6334"/>
    <lineage>
        <taxon>Eukaryota</taxon>
        <taxon>Metazoa</taxon>
        <taxon>Ecdysozoa</taxon>
        <taxon>Nematoda</taxon>
        <taxon>Enoplea</taxon>
        <taxon>Dorylaimia</taxon>
        <taxon>Trichinellida</taxon>
        <taxon>Trichinellidae</taxon>
        <taxon>Trichinella</taxon>
    </lineage>
</organism>
<gene>
    <name evidence="1" type="ORF">TSPI_01921</name>
</gene>
<evidence type="ECO:0000313" key="2">
    <source>
        <dbReference type="Proteomes" id="UP001558632"/>
    </source>
</evidence>
<proteinExistence type="predicted"/>
<dbReference type="EMBL" id="JBEUSY010000451">
    <property type="protein sequence ID" value="KAL1232257.1"/>
    <property type="molecule type" value="Genomic_DNA"/>
</dbReference>
<name>A0ABR3KBI6_TRISP</name>
<accession>A0ABR3KBI6</accession>
<protein>
    <submittedName>
        <fullName evidence="1">Glycine--tRNA ligase beta subunit</fullName>
    </submittedName>
</protein>
<reference evidence="1 2" key="1">
    <citation type="submission" date="2024-07" db="EMBL/GenBank/DDBJ databases">
        <title>Enhanced genomic and transcriptomic resources for Trichinella pseudospiralis and T. spiralis underpin the discovery of pronounced molecular differences between stages and species.</title>
        <authorList>
            <person name="Pasi K.K."/>
            <person name="La Rosa G."/>
            <person name="Gomez-Morales M.A."/>
            <person name="Tosini F."/>
            <person name="Sumanam S."/>
            <person name="Young N.D."/>
            <person name="Chang B.C."/>
            <person name="Robin G.B."/>
        </authorList>
    </citation>
    <scope>NUCLEOTIDE SEQUENCE [LARGE SCALE GENOMIC DNA]</scope>
    <source>
        <strain evidence="1">ISS534</strain>
    </source>
</reference>
<dbReference type="InterPro" id="IPR016024">
    <property type="entry name" value="ARM-type_fold"/>
</dbReference>
<evidence type="ECO:0000313" key="1">
    <source>
        <dbReference type="EMBL" id="KAL1232257.1"/>
    </source>
</evidence>
<sequence length="489" mass="57135">MEQDGKDDIEVFGEHLNRLLSIYNVEGQKVNRSHTYHLCYLLHFELLPSRVLKDIQNTGDGSYYKTEMRFFTKLIRERPAVLTNYSKDAEIATTFYSWTLMKTLGVFSVYGSVALKEEIMEMARIIFNALGQRYSVSVMERLIVEFCKIQYIRSQALNKAGTKMTYTFQLGLRSMEVESVGEQYPTFHMTDLEFEIADNDQCEIFQRFFCDFITQRESILINVQSSWLECFLITILDQFEDGDFELKERSLTCLLNIICNEKTVFPPHLGPFFIDHCFAFIEWLAEYWPSSFVNAEHVCTLLVEVLQFCTAYANGHQRPFCERLKRIIVNANFASFDAKLRIRLLEMFTYCLSNLRLFPPVDEEIANRLGCCFEAALDSLISRTLLAEPLEMLLSHLFYFCDLVWTSESTSCFIFEYYQKMLDEITKGFAEPATVIEALSTCNFLLRVLFHVEEEQMSSKFRQALDIFKCEICDRLFSMQDGFAVWCQI</sequence>